<dbReference type="Proteomes" id="UP000093197">
    <property type="component" value="Unassembled WGS sequence"/>
</dbReference>
<name>A0A853PRP2_BACFG</name>
<organism evidence="1 2">
    <name type="scientific">Bacteroides fragilis</name>
    <dbReference type="NCBI Taxonomy" id="817"/>
    <lineage>
        <taxon>Bacteria</taxon>
        <taxon>Pseudomonadati</taxon>
        <taxon>Bacteroidota</taxon>
        <taxon>Bacteroidia</taxon>
        <taxon>Bacteroidales</taxon>
        <taxon>Bacteroidaceae</taxon>
        <taxon>Bacteroides</taxon>
    </lineage>
</organism>
<proteinExistence type="predicted"/>
<protein>
    <submittedName>
        <fullName evidence="1">Uncharacterized protein</fullName>
    </submittedName>
</protein>
<comment type="caution">
    <text evidence="1">The sequence shown here is derived from an EMBL/GenBank/DDBJ whole genome shotgun (WGS) entry which is preliminary data.</text>
</comment>
<dbReference type="AlphaFoldDB" id="A0A853PRP2"/>
<accession>A0A853PRP2</accession>
<sequence length="43" mass="4818">MKIGVICGEINSVSDKSDIGFLYVSYPQNPFCITQIINSCYKK</sequence>
<reference evidence="1 2" key="1">
    <citation type="journal article" date="2016" name="PLoS ONE">
        <title>Genomic Diversity of Enterotoxigenic Strains of Bacteroides fragilis.</title>
        <authorList>
            <person name="Pierce J.V."/>
            <person name="Bernstein H.D."/>
        </authorList>
    </citation>
    <scope>NUCLEOTIDE SEQUENCE [LARGE SCALE GENOMIC DNA]</scope>
    <source>
        <strain evidence="1 2">20793-3</strain>
    </source>
</reference>
<evidence type="ECO:0000313" key="2">
    <source>
        <dbReference type="Proteomes" id="UP000093197"/>
    </source>
</evidence>
<evidence type="ECO:0000313" key="1">
    <source>
        <dbReference type="EMBL" id="OCR30660.1"/>
    </source>
</evidence>
<gene>
    <name evidence="1" type="ORF">AC094_27940</name>
</gene>
<dbReference type="EMBL" id="LIDT01000029">
    <property type="protein sequence ID" value="OCR30660.1"/>
    <property type="molecule type" value="Genomic_DNA"/>
</dbReference>